<keyword evidence="1" id="KW-0812">Transmembrane</keyword>
<evidence type="ECO:0000256" key="1">
    <source>
        <dbReference type="SAM" id="Phobius"/>
    </source>
</evidence>
<dbReference type="AlphaFoldDB" id="A0A6N3CW65"/>
<dbReference type="InterPro" id="IPR012902">
    <property type="entry name" value="N_methyl_site"/>
</dbReference>
<gene>
    <name evidence="2" type="ORF">CPLFYP93_01666</name>
</gene>
<accession>A0A6N3CW65</accession>
<evidence type="ECO:0000313" key="2">
    <source>
        <dbReference type="EMBL" id="VYU21256.1"/>
    </source>
</evidence>
<proteinExistence type="predicted"/>
<dbReference type="EMBL" id="CACRTV010000043">
    <property type="protein sequence ID" value="VYU21256.1"/>
    <property type="molecule type" value="Genomic_DNA"/>
</dbReference>
<keyword evidence="1" id="KW-0472">Membrane</keyword>
<dbReference type="NCBIfam" id="TIGR02532">
    <property type="entry name" value="IV_pilin_GFxxxE"/>
    <property type="match status" value="1"/>
</dbReference>
<organism evidence="2">
    <name type="scientific">Clostridium paraputrificum</name>
    <dbReference type="NCBI Taxonomy" id="29363"/>
    <lineage>
        <taxon>Bacteria</taxon>
        <taxon>Bacillati</taxon>
        <taxon>Bacillota</taxon>
        <taxon>Clostridia</taxon>
        <taxon>Eubacteriales</taxon>
        <taxon>Clostridiaceae</taxon>
        <taxon>Clostridium</taxon>
    </lineage>
</organism>
<reference evidence="2" key="1">
    <citation type="submission" date="2019-11" db="EMBL/GenBank/DDBJ databases">
        <authorList>
            <person name="Feng L."/>
        </authorList>
    </citation>
    <scope>NUCLEOTIDE SEQUENCE</scope>
    <source>
        <strain evidence="2">CParaputrificumLFYP93</strain>
    </source>
</reference>
<feature type="transmembrane region" description="Helical" evidence="1">
    <location>
        <begin position="12"/>
        <end position="36"/>
    </location>
</feature>
<name>A0A6N3CW65_9CLOT</name>
<sequence length="181" mass="19781">MIKKLKKKKKGFTLVEMIVVIALVAIFGSIVIAISVSSGKLFGMVQKTSIINDDARIIISDIEDELRFAKNIKETSAGSTDTINYDGGTYTIPVSSNIVLVYKVKENNSDVIYSYARNDSSKEVIKYKLASGIGIPVGISASNVTNFEVIKDPSNKIYNLKMKIDDGKNSASYEASITPRN</sequence>
<dbReference type="Pfam" id="PF07963">
    <property type="entry name" value="N_methyl"/>
    <property type="match status" value="1"/>
</dbReference>
<dbReference type="PROSITE" id="PS00409">
    <property type="entry name" value="PROKAR_NTER_METHYL"/>
    <property type="match status" value="1"/>
</dbReference>
<keyword evidence="1" id="KW-1133">Transmembrane helix</keyword>
<protein>
    <recommendedName>
        <fullName evidence="3">Prepilin-type N-terminal cleavage/methylation domain-containing protein</fullName>
    </recommendedName>
</protein>
<evidence type="ECO:0008006" key="3">
    <source>
        <dbReference type="Google" id="ProtNLM"/>
    </source>
</evidence>